<feature type="domain" description="Dynein heavy chain C-terminal" evidence="2">
    <location>
        <begin position="162"/>
        <end position="242"/>
    </location>
</feature>
<dbReference type="PANTHER" id="PTHR22878:SF73">
    <property type="entry name" value="DYNEIN AXONEMAL HEAVY CHAIN 1"/>
    <property type="match status" value="1"/>
</dbReference>
<reference evidence="3" key="1">
    <citation type="submission" date="2016-06" db="UniProtKB">
        <authorList>
            <consortium name="WormBaseParasite"/>
        </authorList>
    </citation>
    <scope>IDENTIFICATION</scope>
</reference>
<protein>
    <submittedName>
        <fullName evidence="3">AAA_lid_11 domain-containing protein</fullName>
    </submittedName>
</protein>
<sequence>LNYFLSFVFLSFQNDVFRHLFLSLAFFHGVLIERKKFGPLGFNIPYEFTTGDLRICMDQLIMFLDEYDVTPYKVLCYTAGHINYGGRITDDWDRRCAMTILDEYYCPKILGDNYSYSASGIYHQLPGNTDHAVYLDYIRSLPINDPPEIFGLHENANITFAQNETFTLLGYLLLLQPKTFNTSGHGKQSEEIVEEISRSLLTTCPQLFDLSSIIQKYPVMYEQSMNTVLTQEVIRNTTLTSPILAFTSASDPPCSSIMLSRLNDYLCTSKELEAVENEAVCVPVEFSVVSVPTENFPYIARLCDIIYDDNRKLTKVCPGCLLLPELTITCTLYGTKSETVSVSTNSTGRFKILRGMTSKLAGPQSFDTDHLRRRSTIVTHNTLTMALKLVSVPILYLQ</sequence>
<dbReference type="InterPro" id="IPR026983">
    <property type="entry name" value="DHC"/>
</dbReference>
<dbReference type="Pfam" id="PF18198">
    <property type="entry name" value="AAA_lid_11"/>
    <property type="match status" value="1"/>
</dbReference>
<dbReference type="InterPro" id="IPR042219">
    <property type="entry name" value="AAA_lid_11_sf"/>
</dbReference>
<proteinExistence type="predicted"/>
<evidence type="ECO:0000259" key="1">
    <source>
        <dbReference type="Pfam" id="PF18198"/>
    </source>
</evidence>
<accession>A0A183KPH1</accession>
<dbReference type="GO" id="GO:0045505">
    <property type="term" value="F:dynein intermediate chain binding"/>
    <property type="evidence" value="ECO:0007669"/>
    <property type="project" value="InterPro"/>
</dbReference>
<dbReference type="GO" id="GO:0007018">
    <property type="term" value="P:microtubule-based movement"/>
    <property type="evidence" value="ECO:0007669"/>
    <property type="project" value="InterPro"/>
</dbReference>
<evidence type="ECO:0000259" key="2">
    <source>
        <dbReference type="Pfam" id="PF18199"/>
    </source>
</evidence>
<dbReference type="STRING" id="6186.A0A183KPH1"/>
<dbReference type="PANTHER" id="PTHR22878">
    <property type="entry name" value="DYNEIN HEAVY CHAIN 6, AXONEMAL-LIKE-RELATED"/>
    <property type="match status" value="1"/>
</dbReference>
<dbReference type="InterPro" id="IPR041658">
    <property type="entry name" value="AAA_lid_11"/>
</dbReference>
<dbReference type="Gene3D" id="1.10.8.720">
    <property type="entry name" value="Region D6 of dynein motor"/>
    <property type="match status" value="1"/>
</dbReference>
<feature type="domain" description="Dynein heavy chain AAA lid" evidence="1">
    <location>
        <begin position="17"/>
        <end position="156"/>
    </location>
</feature>
<name>A0A183KPH1_9TREM</name>
<dbReference type="Pfam" id="PF18199">
    <property type="entry name" value="Dynein_C"/>
    <property type="match status" value="1"/>
</dbReference>
<dbReference type="GO" id="GO:0051959">
    <property type="term" value="F:dynein light intermediate chain binding"/>
    <property type="evidence" value="ECO:0007669"/>
    <property type="project" value="InterPro"/>
</dbReference>
<dbReference type="GO" id="GO:0030286">
    <property type="term" value="C:dynein complex"/>
    <property type="evidence" value="ECO:0007669"/>
    <property type="project" value="InterPro"/>
</dbReference>
<organism evidence="3">
    <name type="scientific">Schistosoma curassoni</name>
    <dbReference type="NCBI Taxonomy" id="6186"/>
    <lineage>
        <taxon>Eukaryota</taxon>
        <taxon>Metazoa</taxon>
        <taxon>Spiralia</taxon>
        <taxon>Lophotrochozoa</taxon>
        <taxon>Platyhelminthes</taxon>
        <taxon>Trematoda</taxon>
        <taxon>Digenea</taxon>
        <taxon>Strigeidida</taxon>
        <taxon>Schistosomatoidea</taxon>
        <taxon>Schistosomatidae</taxon>
        <taxon>Schistosoma</taxon>
    </lineage>
</organism>
<dbReference type="FunFam" id="1.10.8.720:FF:000001">
    <property type="entry name" value="dynein heavy chain 7, axonemal"/>
    <property type="match status" value="1"/>
</dbReference>
<evidence type="ECO:0000313" key="3">
    <source>
        <dbReference type="WBParaSite" id="SCUD_0001695601-mRNA-1"/>
    </source>
</evidence>
<dbReference type="AlphaFoldDB" id="A0A183KPH1"/>
<dbReference type="InterPro" id="IPR041228">
    <property type="entry name" value="Dynein_C"/>
</dbReference>
<dbReference type="WBParaSite" id="SCUD_0001695601-mRNA-1">
    <property type="protein sequence ID" value="SCUD_0001695601-mRNA-1"/>
    <property type="gene ID" value="SCUD_0001695601"/>
</dbReference>